<dbReference type="GO" id="GO:0000272">
    <property type="term" value="P:polysaccharide catabolic process"/>
    <property type="evidence" value="ECO:0007669"/>
    <property type="project" value="UniProtKB-KW"/>
</dbReference>
<dbReference type="Gene3D" id="3.20.20.70">
    <property type="entry name" value="Aldolase class I"/>
    <property type="match status" value="1"/>
</dbReference>
<evidence type="ECO:0000256" key="10">
    <source>
        <dbReference type="ARBA" id="ARBA00023180"/>
    </source>
</evidence>
<keyword evidence="6" id="KW-0964">Secreted</keyword>
<name>A0A093VK86_TALMA</name>
<evidence type="ECO:0000256" key="6">
    <source>
        <dbReference type="ARBA" id="ARBA00022525"/>
    </source>
</evidence>
<keyword evidence="8 14" id="KW-0378">Hydrolase</keyword>
<evidence type="ECO:0000256" key="7">
    <source>
        <dbReference type="ARBA" id="ARBA00022729"/>
    </source>
</evidence>
<dbReference type="GO" id="GO:0004557">
    <property type="term" value="F:alpha-galactosidase activity"/>
    <property type="evidence" value="ECO:0007669"/>
    <property type="project" value="UniProtKB-EC"/>
</dbReference>
<dbReference type="AlphaFoldDB" id="A0A093VK86"/>
<dbReference type="Pfam" id="PF01425">
    <property type="entry name" value="Amidase"/>
    <property type="match status" value="1"/>
</dbReference>
<dbReference type="CDD" id="cd14792">
    <property type="entry name" value="GH27"/>
    <property type="match status" value="1"/>
</dbReference>
<dbReference type="InterPro" id="IPR041233">
    <property type="entry name" value="Melibiase_C"/>
</dbReference>
<dbReference type="Gene3D" id="2.60.40.1180">
    <property type="entry name" value="Golgi alpha-mannosidase II"/>
    <property type="match status" value="1"/>
</dbReference>
<comment type="similarity">
    <text evidence="3">Belongs to the amidase family.</text>
</comment>
<evidence type="ECO:0000313" key="17">
    <source>
        <dbReference type="EMBL" id="KFX47066.1"/>
    </source>
</evidence>
<dbReference type="InterPro" id="IPR017853">
    <property type="entry name" value="GH"/>
</dbReference>
<dbReference type="SUPFAM" id="SSF75304">
    <property type="entry name" value="Amidase signature (AS) enzymes"/>
    <property type="match status" value="1"/>
</dbReference>
<dbReference type="PANTHER" id="PTHR11452">
    <property type="entry name" value="ALPHA-GALACTOSIDASE/ALPHA-N-ACETYLGALACTOSAMINIDASE"/>
    <property type="match status" value="1"/>
</dbReference>
<keyword evidence="11" id="KW-0119">Carbohydrate metabolism</keyword>
<comment type="similarity">
    <text evidence="4 14">Belongs to the glycosyl hydrolase 27 family.</text>
</comment>
<comment type="subcellular location">
    <subcellularLocation>
        <location evidence="2">Secreted</location>
    </subcellularLocation>
</comment>
<sequence length="1149" mass="123655">MEKELRSTAASLGLSLPENEVNDYVTLLERMEKSLQTVLDMHDYQPTPDQIIYPRSDIHYPTSDTNPLGAWAWKFNAKSTEPKSDLLKGKTVCLKDNIAVAGVPCLLGTDTFQDWIPKTDATVVTRILDAGGIITGKAVCENLSRGAVSATAATGPVHNPYAPGYSAGGSSSGTAALVASGATDMGIGCDQGGSIRIPASLCGLYGFKPTAGLVPYTGIASNDACLDYVGPMTTTCLDNAILLEAIAGVDGLDDRQTAGAPFPKQVPNYAQLLEETKEDGIKGLKIGILKEGLDLPGINPRVEAKFQDAMNVFRRLGATVEDVHIPIHSQARTVIVVLSKMGNHTGMLGKATGRRQMMLTDLFEKKGLPYTPEVLSKMSVMSKEGLIAGEYAWKHYSTLYPKVVNLIRKLQDAYDKALGEYDVLVMPTTITESNTLPAADATPLEHMDASKGKLENTSPFNASGHPALAVPIGLVPSRENPTITMPTSMQIDFHHKDFPALPGFRLIWQEMMMNIFAFASMVGVGLTSSPPTHARTQNRLAQTPQMGWSTYNHYGCSPNEAIVHSNAQALVDPGLASLGYRYVTTDCGWTVADRLPNGSLTWDSTRFPSGFPALGQYLHGLGLLFGVYQDAGILLCGSPPNQIGSLWIDDNCYSDAATNYPNVNYAPSTSPEPRYANMSNALSQQDRAILFQVCEWGVDFPAAWAPSLGNSWRIGNDISSSWTSIYRLVNQIAPQTDFAGPGQWPDLDMLEVGNNVYSTAEEQTHFSLWAILKSPLVIGAALKDAATSINEESLAILKQKDVISYNQDELSVSANLSRRYTEDEYDVWSGPLSGKRIVAALVNWADEKRYLTIALPDIGIQYAGMVKDIWKNVTIQDVKTSYTAEVEAHGTMLLELQNTTSLGEYSTNIFGTSTGNSTTFEAIYGLTDSSNYTLSITFISTNSASEVMTVKSSASSQTSTVTVAPNTASVSLPITLNAGTTNSLTIHHQLSIESISITPPEGTYYSNTKFTTTGYATSTACGIGYCAPVGSKIGYIRPGGTAVTAISATSAGTKFVEIDYINNEISFWSGWNARNITVTINGGTPTRLEVPMSGRHSELFGPGRGWWDTATLGVLTNGWVQGENEVVIGNDGGAGYSLYAADFVGLRVY</sequence>
<dbReference type="Gene3D" id="3.90.1300.10">
    <property type="entry name" value="Amidase signature (AS) domain"/>
    <property type="match status" value="1"/>
</dbReference>
<comment type="catalytic activity">
    <reaction evidence="1 14">
        <text>Hydrolysis of terminal, non-reducing alpha-D-galactose residues in alpha-D-galactosides, including galactose oligosaccharides, galactomannans and galactolipids.</text>
        <dbReference type="EC" id="3.2.1.22"/>
    </reaction>
</comment>
<dbReference type="Gene3D" id="2.60.120.260">
    <property type="entry name" value="Galactose-binding domain-like"/>
    <property type="match status" value="1"/>
</dbReference>
<dbReference type="InterPro" id="IPR036928">
    <property type="entry name" value="AS_sf"/>
</dbReference>
<dbReference type="EMBL" id="JPOX01000016">
    <property type="protein sequence ID" value="KFX47066.1"/>
    <property type="molecule type" value="Genomic_DNA"/>
</dbReference>
<dbReference type="SUPFAM" id="SSF51011">
    <property type="entry name" value="Glycosyl hydrolase domain"/>
    <property type="match status" value="1"/>
</dbReference>
<proteinExistence type="inferred from homology"/>
<gene>
    <name evidence="17" type="ORF">GQ26_0161130</name>
</gene>
<evidence type="ECO:0000256" key="11">
    <source>
        <dbReference type="ARBA" id="ARBA00023277"/>
    </source>
</evidence>
<dbReference type="SUPFAM" id="SSF51445">
    <property type="entry name" value="(Trans)glycosidases"/>
    <property type="match status" value="1"/>
</dbReference>
<dbReference type="PANTHER" id="PTHR11452:SF75">
    <property type="entry name" value="ALPHA-GALACTOSIDASE MEL1"/>
    <property type="match status" value="1"/>
</dbReference>
<dbReference type="GO" id="GO:0005576">
    <property type="term" value="C:extracellular region"/>
    <property type="evidence" value="ECO:0007669"/>
    <property type="project" value="UniProtKB-SubCell"/>
</dbReference>
<evidence type="ECO:0000256" key="9">
    <source>
        <dbReference type="ARBA" id="ARBA00023157"/>
    </source>
</evidence>
<feature type="domain" description="Amidase" evidence="15">
    <location>
        <begin position="72"/>
        <end position="491"/>
    </location>
</feature>
<evidence type="ECO:0000256" key="13">
    <source>
        <dbReference type="ARBA" id="ARBA00023326"/>
    </source>
</evidence>
<protein>
    <recommendedName>
        <fullName evidence="5 14">Alpha-galactosidase</fullName>
        <ecNumber evidence="5 14">3.2.1.22</ecNumber>
    </recommendedName>
    <alternativeName>
        <fullName evidence="14">Melibiase</fullName>
    </alternativeName>
</protein>
<dbReference type="InterPro" id="IPR023631">
    <property type="entry name" value="Amidase_dom"/>
</dbReference>
<dbReference type="InterPro" id="IPR013780">
    <property type="entry name" value="Glyco_hydro_b"/>
</dbReference>
<evidence type="ECO:0000256" key="1">
    <source>
        <dbReference type="ARBA" id="ARBA00001255"/>
    </source>
</evidence>
<accession>A0A093VK86</accession>
<evidence type="ECO:0000256" key="8">
    <source>
        <dbReference type="ARBA" id="ARBA00022801"/>
    </source>
</evidence>
<organism evidence="17">
    <name type="scientific">Talaromyces marneffei PM1</name>
    <dbReference type="NCBI Taxonomy" id="1077442"/>
    <lineage>
        <taxon>Eukaryota</taxon>
        <taxon>Fungi</taxon>
        <taxon>Dikarya</taxon>
        <taxon>Ascomycota</taxon>
        <taxon>Pezizomycotina</taxon>
        <taxon>Eurotiomycetes</taxon>
        <taxon>Eurotiomycetidae</taxon>
        <taxon>Eurotiales</taxon>
        <taxon>Trichocomaceae</taxon>
        <taxon>Talaromyces</taxon>
        <taxon>Talaromyces sect. Talaromyces</taxon>
    </lineage>
</organism>
<dbReference type="InterPro" id="IPR013785">
    <property type="entry name" value="Aldolase_TIM"/>
</dbReference>
<evidence type="ECO:0000256" key="14">
    <source>
        <dbReference type="RuleBase" id="RU361168"/>
    </source>
</evidence>
<dbReference type="InterPro" id="IPR020556">
    <property type="entry name" value="Amidase_CS"/>
</dbReference>
<evidence type="ECO:0000256" key="4">
    <source>
        <dbReference type="ARBA" id="ARBA00009743"/>
    </source>
</evidence>
<dbReference type="PROSITE" id="PS00571">
    <property type="entry name" value="AMIDASES"/>
    <property type="match status" value="1"/>
</dbReference>
<evidence type="ECO:0000256" key="3">
    <source>
        <dbReference type="ARBA" id="ARBA00009199"/>
    </source>
</evidence>
<dbReference type="Pfam" id="PF17801">
    <property type="entry name" value="Melibiase_C"/>
    <property type="match status" value="1"/>
</dbReference>
<evidence type="ECO:0000259" key="15">
    <source>
        <dbReference type="Pfam" id="PF01425"/>
    </source>
</evidence>
<dbReference type="FunFam" id="3.20.20.70:FF:000197">
    <property type="entry name" value="Alpha-galactosidase"/>
    <property type="match status" value="1"/>
</dbReference>
<reference evidence="17" key="1">
    <citation type="journal article" date="2014" name="PLoS Genet.">
        <title>Signature Gene Expression Reveals Novel Clues to the Molecular Mechanisms of Dimorphic Transition in Penicillium marneffei.</title>
        <authorList>
            <person name="Yang E."/>
            <person name="Wang G."/>
            <person name="Cai J."/>
            <person name="Woo P.C."/>
            <person name="Lau S.K."/>
            <person name="Yuen K.-Y."/>
            <person name="Chow W.-N."/>
            <person name="Lin X."/>
        </authorList>
    </citation>
    <scope>NUCLEOTIDE SEQUENCE [LARGE SCALE GENOMIC DNA]</scope>
    <source>
        <strain evidence="17">PM1</strain>
    </source>
</reference>
<dbReference type="EC" id="3.2.1.22" evidence="5 14"/>
<evidence type="ECO:0000256" key="5">
    <source>
        <dbReference type="ARBA" id="ARBA00012755"/>
    </source>
</evidence>
<dbReference type="FunFam" id="2.60.40.1180:FF:000008">
    <property type="entry name" value="Alpha-galactosidase"/>
    <property type="match status" value="1"/>
</dbReference>
<dbReference type="PRINTS" id="PR00740">
    <property type="entry name" value="GLHYDRLASE27"/>
</dbReference>
<keyword evidence="7" id="KW-0732">Signal</keyword>
<feature type="domain" description="Alpha galactosidase C-terminal" evidence="16">
    <location>
        <begin position="822"/>
        <end position="896"/>
    </location>
</feature>
<evidence type="ECO:0000259" key="16">
    <source>
        <dbReference type="Pfam" id="PF17801"/>
    </source>
</evidence>
<evidence type="ECO:0000256" key="2">
    <source>
        <dbReference type="ARBA" id="ARBA00004613"/>
    </source>
</evidence>
<keyword evidence="13" id="KW-0624">Polysaccharide degradation</keyword>
<dbReference type="HOGENOM" id="CLU_276727_0_0_1"/>
<evidence type="ECO:0000256" key="12">
    <source>
        <dbReference type="ARBA" id="ARBA00023295"/>
    </source>
</evidence>
<dbReference type="CDD" id="cd04081">
    <property type="entry name" value="CBM35_galactosidase-like"/>
    <property type="match status" value="1"/>
</dbReference>
<dbReference type="Pfam" id="PF16499">
    <property type="entry name" value="Melibiase_2"/>
    <property type="match status" value="1"/>
</dbReference>
<keyword evidence="10" id="KW-0325">Glycoprotein</keyword>
<keyword evidence="9 14" id="KW-1015">Disulfide bond</keyword>
<dbReference type="eggNOG" id="KOG2366">
    <property type="taxonomic scope" value="Eukaryota"/>
</dbReference>
<keyword evidence="12 14" id="KW-0326">Glycosidase</keyword>
<dbReference type="InterPro" id="IPR002241">
    <property type="entry name" value="Glyco_hydro_27"/>
</dbReference>
<comment type="caution">
    <text evidence="17">The sequence shown here is derived from an EMBL/GenBank/DDBJ whole genome shotgun (WGS) entry which is preliminary data.</text>
</comment>